<dbReference type="PROSITE" id="PS51257">
    <property type="entry name" value="PROKAR_LIPOPROTEIN"/>
    <property type="match status" value="1"/>
</dbReference>
<name>A0A644V7R5_9ZZZZ</name>
<reference evidence="1" key="1">
    <citation type="submission" date="2019-08" db="EMBL/GenBank/DDBJ databases">
        <authorList>
            <person name="Kucharzyk K."/>
            <person name="Murdoch R.W."/>
            <person name="Higgins S."/>
            <person name="Loffler F."/>
        </authorList>
    </citation>
    <scope>NUCLEOTIDE SEQUENCE</scope>
</reference>
<evidence type="ECO:0000313" key="1">
    <source>
        <dbReference type="EMBL" id="MPL87378.1"/>
    </source>
</evidence>
<accession>A0A644V7R5</accession>
<protein>
    <submittedName>
        <fullName evidence="1">Uncharacterized protein</fullName>
    </submittedName>
</protein>
<gene>
    <name evidence="1" type="ORF">SDC9_33378</name>
</gene>
<dbReference type="EMBL" id="VSSQ01000238">
    <property type="protein sequence ID" value="MPL87378.1"/>
    <property type="molecule type" value="Genomic_DNA"/>
</dbReference>
<organism evidence="1">
    <name type="scientific">bioreactor metagenome</name>
    <dbReference type="NCBI Taxonomy" id="1076179"/>
    <lineage>
        <taxon>unclassified sequences</taxon>
        <taxon>metagenomes</taxon>
        <taxon>ecological metagenomes</taxon>
    </lineage>
</organism>
<proteinExistence type="predicted"/>
<sequence length="300" mass="33655">MRGKLPLSRVFFLIIVIAALSGGCEKKDDASLVPSYLYIEKIGLNTQYEQGTASHKITDAWVYVDETLIGAFELPATIPILTEGLKKITIRPGIKLNGISNTRAIYPYFTPIVKDIALVRDSVIQLKDTITSYRQGVMFPWMETFELSSMTLDTTAKSTVRLQRTNDPALRFTMAGEAGEYSGFVRMPADTSIFEAVTKEAYDFPAAGSEVFLEMNYKTDNALVVGVFYLSSSMQVQRPLLILNKSENWNKVYVNLTVPKYDTPNATDFRIFFGAQTDEGSEQANIYLDNLKLIYFNTSK</sequence>
<dbReference type="AlphaFoldDB" id="A0A644V7R5"/>
<comment type="caution">
    <text evidence="1">The sequence shown here is derived from an EMBL/GenBank/DDBJ whole genome shotgun (WGS) entry which is preliminary data.</text>
</comment>